<keyword evidence="7" id="KW-0051">Antiviral defense</keyword>
<keyword evidence="4" id="KW-0479">Metal-binding</keyword>
<evidence type="ECO:0000313" key="12">
    <source>
        <dbReference type="Proteomes" id="UP000242310"/>
    </source>
</evidence>
<sequence>MLEKTLDRDNLNRAFQTVKRNKGSHGVDQMPVQSLREHLKTHGEMITEQIRQGTYIPQPVRRVEIPKPSGGTRDLGIPTVTDRFVQQAVSQVLTEVYDPMFSEHSYGFRPKRRGHDAVRKARNYIREGYRWVVDLDLEKFFDQVNHDRLMRTLSFRINDPQVLRLIRRFLQAGVMEDGVTRASTKGTPQGGPISPVLSNIVLDELDQELEKRGVRFVRYADDCMMFTESKRAGKNLMASITAFIEKKLKLRVNREKSTVDRPWRRKFLGISFTPSRKDPKIRIASESIQQIKGKIKTLTSRRTSIPMEERIKRLNQYLTGWLGYFQLTETPSVLREIDSWLKRRLRMIRWKEWKTIRNRTKMLIQHGASRRKAWEWARSRKAYWRIARSPVMHKTLDEAYWADQGLMSLWHRYDQHRWT</sequence>
<dbReference type="PANTHER" id="PTHR34047:SF8">
    <property type="entry name" value="PROTEIN YKFC"/>
    <property type="match status" value="1"/>
</dbReference>
<organism evidence="11 12">
    <name type="scientific">Salsuginibacillus halophilus</name>
    <dbReference type="NCBI Taxonomy" id="517424"/>
    <lineage>
        <taxon>Bacteria</taxon>
        <taxon>Bacillati</taxon>
        <taxon>Bacillota</taxon>
        <taxon>Bacilli</taxon>
        <taxon>Bacillales</taxon>
        <taxon>Bacillaceae</taxon>
        <taxon>Salsuginibacillus</taxon>
    </lineage>
</organism>
<comment type="caution">
    <text evidence="11">The sequence shown here is derived from an EMBL/GenBank/DDBJ whole genome shotgun (WGS) entry which is preliminary data.</text>
</comment>
<dbReference type="InterPro" id="IPR030931">
    <property type="entry name" value="Group_II_RT_mat"/>
</dbReference>
<evidence type="ECO:0000256" key="2">
    <source>
        <dbReference type="ARBA" id="ARBA00022679"/>
    </source>
</evidence>
<dbReference type="Pfam" id="PF08388">
    <property type="entry name" value="GIIM"/>
    <property type="match status" value="1"/>
</dbReference>
<dbReference type="Proteomes" id="UP000242310">
    <property type="component" value="Unassembled WGS sequence"/>
</dbReference>
<evidence type="ECO:0000313" key="11">
    <source>
        <dbReference type="EMBL" id="PSL51286.1"/>
    </source>
</evidence>
<evidence type="ECO:0000256" key="4">
    <source>
        <dbReference type="ARBA" id="ARBA00022723"/>
    </source>
</evidence>
<accession>A0A2P8HYI7</accession>
<dbReference type="SUPFAM" id="SSF56672">
    <property type="entry name" value="DNA/RNA polymerases"/>
    <property type="match status" value="1"/>
</dbReference>
<dbReference type="GO" id="GO:0003964">
    <property type="term" value="F:RNA-directed DNA polymerase activity"/>
    <property type="evidence" value="ECO:0007669"/>
    <property type="project" value="UniProtKB-KW"/>
</dbReference>
<dbReference type="PROSITE" id="PS50878">
    <property type="entry name" value="RT_POL"/>
    <property type="match status" value="1"/>
</dbReference>
<proteinExistence type="inferred from homology"/>
<keyword evidence="3" id="KW-0548">Nucleotidyltransferase</keyword>
<dbReference type="GO" id="GO:0046872">
    <property type="term" value="F:metal ion binding"/>
    <property type="evidence" value="ECO:0007669"/>
    <property type="project" value="UniProtKB-KW"/>
</dbReference>
<evidence type="ECO:0000256" key="3">
    <source>
        <dbReference type="ARBA" id="ARBA00022695"/>
    </source>
</evidence>
<dbReference type="InterPro" id="IPR013597">
    <property type="entry name" value="Mat_intron_G2"/>
</dbReference>
<evidence type="ECO:0000256" key="8">
    <source>
        <dbReference type="ARBA" id="ARBA00034120"/>
    </source>
</evidence>
<dbReference type="NCBIfam" id="TIGR04416">
    <property type="entry name" value="group_II_RT_mat"/>
    <property type="match status" value="1"/>
</dbReference>
<dbReference type="AlphaFoldDB" id="A0A2P8HYI7"/>
<keyword evidence="12" id="KW-1185">Reference proteome</keyword>
<evidence type="ECO:0000256" key="6">
    <source>
        <dbReference type="ARBA" id="ARBA00022918"/>
    </source>
</evidence>
<dbReference type="EC" id="2.7.7.49" evidence="1"/>
<keyword evidence="5" id="KW-0460">Magnesium</keyword>
<dbReference type="Pfam" id="PF00078">
    <property type="entry name" value="RVT_1"/>
    <property type="match status" value="1"/>
</dbReference>
<keyword evidence="2" id="KW-0808">Transferase</keyword>
<dbReference type="Gene3D" id="3.30.70.270">
    <property type="match status" value="1"/>
</dbReference>
<reference evidence="11 12" key="1">
    <citation type="submission" date="2018-03" db="EMBL/GenBank/DDBJ databases">
        <title>Genomic Encyclopedia of Type Strains, Phase III (KMG-III): the genomes of soil and plant-associated and newly described type strains.</title>
        <authorList>
            <person name="Whitman W."/>
        </authorList>
    </citation>
    <scope>NUCLEOTIDE SEQUENCE [LARGE SCALE GENOMIC DNA]</scope>
    <source>
        <strain evidence="11 12">CGMCC 1.07653</strain>
    </source>
</reference>
<dbReference type="InterPro" id="IPR043502">
    <property type="entry name" value="DNA/RNA_pol_sf"/>
</dbReference>
<dbReference type="InterPro" id="IPR000477">
    <property type="entry name" value="RT_dom"/>
</dbReference>
<evidence type="ECO:0000256" key="1">
    <source>
        <dbReference type="ARBA" id="ARBA00012493"/>
    </source>
</evidence>
<comment type="catalytic activity">
    <reaction evidence="9">
        <text>DNA(n) + a 2'-deoxyribonucleoside 5'-triphosphate = DNA(n+1) + diphosphate</text>
        <dbReference type="Rhea" id="RHEA:22508"/>
        <dbReference type="Rhea" id="RHEA-COMP:17339"/>
        <dbReference type="Rhea" id="RHEA-COMP:17340"/>
        <dbReference type="ChEBI" id="CHEBI:33019"/>
        <dbReference type="ChEBI" id="CHEBI:61560"/>
        <dbReference type="ChEBI" id="CHEBI:173112"/>
        <dbReference type="EC" id="2.7.7.49"/>
    </reaction>
</comment>
<dbReference type="InterPro" id="IPR000123">
    <property type="entry name" value="Reverse_transcriptase_msDNA"/>
</dbReference>
<protein>
    <recommendedName>
        <fullName evidence="1">RNA-directed DNA polymerase</fullName>
        <ecNumber evidence="1">2.7.7.49</ecNumber>
    </recommendedName>
</protein>
<evidence type="ECO:0000256" key="9">
    <source>
        <dbReference type="ARBA" id="ARBA00048173"/>
    </source>
</evidence>
<gene>
    <name evidence="11" type="ORF">B0H94_101198</name>
</gene>
<dbReference type="PANTHER" id="PTHR34047">
    <property type="entry name" value="NUCLEAR INTRON MATURASE 1, MITOCHONDRIAL-RELATED"/>
    <property type="match status" value="1"/>
</dbReference>
<dbReference type="GO" id="GO:0003723">
    <property type="term" value="F:RNA binding"/>
    <property type="evidence" value="ECO:0007669"/>
    <property type="project" value="InterPro"/>
</dbReference>
<dbReference type="PRINTS" id="PR00866">
    <property type="entry name" value="RNADNAPOLMS"/>
</dbReference>
<name>A0A2P8HYI7_9BACI</name>
<dbReference type="GO" id="GO:0051607">
    <property type="term" value="P:defense response to virus"/>
    <property type="evidence" value="ECO:0007669"/>
    <property type="project" value="UniProtKB-KW"/>
</dbReference>
<feature type="domain" description="Reverse transcriptase" evidence="10">
    <location>
        <begin position="46"/>
        <end position="272"/>
    </location>
</feature>
<evidence type="ECO:0000256" key="5">
    <source>
        <dbReference type="ARBA" id="ARBA00022842"/>
    </source>
</evidence>
<keyword evidence="6 11" id="KW-0695">RNA-directed DNA polymerase</keyword>
<comment type="similarity">
    <text evidence="8">Belongs to the bacterial reverse transcriptase family.</text>
</comment>
<dbReference type="InterPro" id="IPR043128">
    <property type="entry name" value="Rev_trsase/Diguanyl_cyclase"/>
</dbReference>
<dbReference type="CDD" id="cd01651">
    <property type="entry name" value="RT_G2_intron"/>
    <property type="match status" value="1"/>
</dbReference>
<dbReference type="InterPro" id="IPR051083">
    <property type="entry name" value="GrpII_Intron_Splice-Mob/Def"/>
</dbReference>
<evidence type="ECO:0000259" key="10">
    <source>
        <dbReference type="PROSITE" id="PS50878"/>
    </source>
</evidence>
<evidence type="ECO:0000256" key="7">
    <source>
        <dbReference type="ARBA" id="ARBA00023118"/>
    </source>
</evidence>
<dbReference type="EMBL" id="PYAV01000001">
    <property type="protein sequence ID" value="PSL51286.1"/>
    <property type="molecule type" value="Genomic_DNA"/>
</dbReference>